<sequence>MMKIRISHHEEIEMGSHPSYGEALLFYMPFSCVHFVHRLFYFNFDALFTKLILSRQYILGMALGGNAIKPDAIITATAWHILLFFCDGLAQSVVLAHDSEATYIAREISGGLTCIFNRAYREWSSTYLVYSTT</sequence>
<name>A0ABD1H3H1_SALDI</name>
<dbReference type="Proteomes" id="UP001567538">
    <property type="component" value="Unassembled WGS sequence"/>
</dbReference>
<proteinExistence type="predicted"/>
<protein>
    <submittedName>
        <fullName evidence="1">Uncharacterized protein</fullName>
    </submittedName>
</protein>
<evidence type="ECO:0000313" key="2">
    <source>
        <dbReference type="Proteomes" id="UP001567538"/>
    </source>
</evidence>
<evidence type="ECO:0000313" key="1">
    <source>
        <dbReference type="EMBL" id="KAL1550956.1"/>
    </source>
</evidence>
<dbReference type="AlphaFoldDB" id="A0ABD1H3H1"/>
<accession>A0ABD1H3H1</accession>
<dbReference type="EMBL" id="JBEAFC010000007">
    <property type="protein sequence ID" value="KAL1550956.1"/>
    <property type="molecule type" value="Genomic_DNA"/>
</dbReference>
<keyword evidence="2" id="KW-1185">Reference proteome</keyword>
<organism evidence="1 2">
    <name type="scientific">Salvia divinorum</name>
    <name type="common">Maria pastora</name>
    <name type="synonym">Diviner's sage</name>
    <dbReference type="NCBI Taxonomy" id="28513"/>
    <lineage>
        <taxon>Eukaryota</taxon>
        <taxon>Viridiplantae</taxon>
        <taxon>Streptophyta</taxon>
        <taxon>Embryophyta</taxon>
        <taxon>Tracheophyta</taxon>
        <taxon>Spermatophyta</taxon>
        <taxon>Magnoliopsida</taxon>
        <taxon>eudicotyledons</taxon>
        <taxon>Gunneridae</taxon>
        <taxon>Pentapetalae</taxon>
        <taxon>asterids</taxon>
        <taxon>lamiids</taxon>
        <taxon>Lamiales</taxon>
        <taxon>Lamiaceae</taxon>
        <taxon>Nepetoideae</taxon>
        <taxon>Mentheae</taxon>
        <taxon>Salviinae</taxon>
        <taxon>Salvia</taxon>
        <taxon>Salvia subgen. Calosphace</taxon>
    </lineage>
</organism>
<gene>
    <name evidence="1" type="ORF">AAHA92_18855</name>
</gene>
<reference evidence="1 2" key="1">
    <citation type="submission" date="2024-06" db="EMBL/GenBank/DDBJ databases">
        <title>A chromosome level genome sequence of Diviner's sage (Salvia divinorum).</title>
        <authorList>
            <person name="Ford S.A."/>
            <person name="Ro D.-K."/>
            <person name="Ness R.W."/>
            <person name="Phillips M.A."/>
        </authorList>
    </citation>
    <scope>NUCLEOTIDE SEQUENCE [LARGE SCALE GENOMIC DNA]</scope>
    <source>
        <strain evidence="1">SAF-2024a</strain>
        <tissue evidence="1">Leaf</tissue>
    </source>
</reference>
<comment type="caution">
    <text evidence="1">The sequence shown here is derived from an EMBL/GenBank/DDBJ whole genome shotgun (WGS) entry which is preliminary data.</text>
</comment>